<evidence type="ECO:0000256" key="2">
    <source>
        <dbReference type="ARBA" id="ARBA00022737"/>
    </source>
</evidence>
<dbReference type="VEuPathDB" id="VectorBase:PHUM509300"/>
<keyword evidence="2" id="KW-0677">Repeat</keyword>
<reference evidence="5" key="2">
    <citation type="submission" date="2007-04" db="EMBL/GenBank/DDBJ databases">
        <title>The genome of the human body louse.</title>
        <authorList>
            <consortium name="The Human Body Louse Genome Consortium"/>
            <person name="Kirkness E."/>
            <person name="Walenz B."/>
            <person name="Hass B."/>
            <person name="Bruggner R."/>
            <person name="Strausberg R."/>
        </authorList>
    </citation>
    <scope>NUCLEOTIDE SEQUENCE</scope>
    <source>
        <strain evidence="5">USDA</strain>
    </source>
</reference>
<dbReference type="AlphaFoldDB" id="E0VY49"/>
<dbReference type="OMA" id="RPAKLTY"/>
<dbReference type="Pfam" id="PF25390">
    <property type="entry name" value="WD40_RLD"/>
    <property type="match status" value="1"/>
</dbReference>
<dbReference type="PANTHER" id="PTHR45982:SF1">
    <property type="entry name" value="REGULATOR OF CHROMOSOME CONDENSATION"/>
    <property type="match status" value="1"/>
</dbReference>
<feature type="repeat" description="RCC1" evidence="3">
    <location>
        <begin position="41"/>
        <end position="91"/>
    </location>
</feature>
<sequence>MSTGSKKRSNTAAGKRQKNLVKKPRISIVRDEKPSITKIPGLVLTFGQGDVGQLGLGTSITERGKPSLVKTLENIVDVCAGGMHTVCLSKDGVVYTFGCDDEGALGREATDENSFEPGQVCLPGSAVQITAGDSHSAALLDDGRVFAWGSFRDSHGAMGLTVQGKEKRPIQLLQDKVITKIASGADHLVMLTFDGQLYTCGCAEQGQLGRVSNRFSSRESRQGLSHLLLPGRILFNKRSKYDFIDHHTMALDENGKVYVLGRKDYGRLGLGKNCEDAKELTLVSTLSNDECTDIACGSSVSFAVTKSGACYAWGMGSNGQLGMGDDDSDIFEPSKILGKQLEGKNVHLVSAGGQHTVLLVLTAVSNGST</sequence>
<evidence type="ECO:0000313" key="6">
    <source>
        <dbReference type="EnsemblMetazoa" id="PHUM509300-PA"/>
    </source>
</evidence>
<reference evidence="5" key="1">
    <citation type="submission" date="2007-04" db="EMBL/GenBank/DDBJ databases">
        <title>Annotation of Pediculus humanus corporis strain USDA.</title>
        <authorList>
            <person name="Kirkness E."/>
            <person name="Hannick L."/>
            <person name="Hass B."/>
            <person name="Bruggner R."/>
            <person name="Lawson D."/>
            <person name="Bidwell S."/>
            <person name="Joardar V."/>
            <person name="Caler E."/>
            <person name="Walenz B."/>
            <person name="Inman J."/>
            <person name="Schobel S."/>
            <person name="Galinsky K."/>
            <person name="Amedeo P."/>
            <person name="Strausberg R."/>
        </authorList>
    </citation>
    <scope>NUCLEOTIDE SEQUENCE</scope>
    <source>
        <strain evidence="5">USDA</strain>
    </source>
</reference>
<dbReference type="InterPro" id="IPR051553">
    <property type="entry name" value="Ran_GTPase-activating"/>
</dbReference>
<feature type="repeat" description="RCC1" evidence="3">
    <location>
        <begin position="143"/>
        <end position="194"/>
    </location>
</feature>
<evidence type="ECO:0000259" key="4">
    <source>
        <dbReference type="Pfam" id="PF25390"/>
    </source>
</evidence>
<dbReference type="eggNOG" id="KOG1426">
    <property type="taxonomic scope" value="Eukaryota"/>
</dbReference>
<keyword evidence="5" id="KW-0808">Transferase</keyword>
<gene>
    <name evidence="6" type="primary">8233025</name>
    <name evidence="5" type="ORF">Phum_PHUM509300</name>
</gene>
<dbReference type="EnsemblMetazoa" id="PHUM509300-RA">
    <property type="protein sequence ID" value="PHUM509300-PA"/>
    <property type="gene ID" value="PHUM509300"/>
</dbReference>
<proteinExistence type="predicted"/>
<accession>E0VY49</accession>
<evidence type="ECO:0000256" key="3">
    <source>
        <dbReference type="PROSITE-ProRule" id="PRU00235"/>
    </source>
</evidence>
<dbReference type="PROSITE" id="PS00626">
    <property type="entry name" value="RCC1_2"/>
    <property type="match status" value="3"/>
</dbReference>
<keyword evidence="1" id="KW-0344">Guanine-nucleotide releasing factor</keyword>
<dbReference type="Proteomes" id="UP000009046">
    <property type="component" value="Unassembled WGS sequence"/>
</dbReference>
<feature type="repeat" description="RCC1" evidence="3">
    <location>
        <begin position="195"/>
        <end position="254"/>
    </location>
</feature>
<feature type="repeat" description="RCC1" evidence="3">
    <location>
        <begin position="92"/>
        <end position="142"/>
    </location>
</feature>
<organism>
    <name type="scientific">Pediculus humanus subsp. corporis</name>
    <name type="common">Body louse</name>
    <dbReference type="NCBI Taxonomy" id="121224"/>
    <lineage>
        <taxon>Eukaryota</taxon>
        <taxon>Metazoa</taxon>
        <taxon>Ecdysozoa</taxon>
        <taxon>Arthropoda</taxon>
        <taxon>Hexapoda</taxon>
        <taxon>Insecta</taxon>
        <taxon>Pterygota</taxon>
        <taxon>Neoptera</taxon>
        <taxon>Paraneoptera</taxon>
        <taxon>Psocodea</taxon>
        <taxon>Troctomorpha</taxon>
        <taxon>Phthiraptera</taxon>
        <taxon>Anoplura</taxon>
        <taxon>Pediculidae</taxon>
        <taxon>Pediculus</taxon>
    </lineage>
</organism>
<dbReference type="FunCoup" id="E0VY49">
    <property type="interactions" value="2080"/>
</dbReference>
<dbReference type="EMBL" id="AAZO01006200">
    <property type="status" value="NOT_ANNOTATED_CDS"/>
    <property type="molecule type" value="Genomic_DNA"/>
</dbReference>
<dbReference type="EMBL" id="AAZO01006199">
    <property type="status" value="NOT_ANNOTATED_CDS"/>
    <property type="molecule type" value="Genomic_DNA"/>
</dbReference>
<dbReference type="GO" id="GO:0005737">
    <property type="term" value="C:cytoplasm"/>
    <property type="evidence" value="ECO:0007669"/>
    <property type="project" value="TreeGrafter"/>
</dbReference>
<dbReference type="InterPro" id="IPR058923">
    <property type="entry name" value="RCC1-like_dom"/>
</dbReference>
<dbReference type="KEGG" id="phu:Phum_PHUM509300"/>
<dbReference type="PANTHER" id="PTHR45982">
    <property type="entry name" value="REGULATOR OF CHROMOSOME CONDENSATION"/>
    <property type="match status" value="1"/>
</dbReference>
<keyword evidence="7" id="KW-1185">Reference proteome</keyword>
<dbReference type="EMBL" id="DS235843">
    <property type="protein sequence ID" value="EEB18305.1"/>
    <property type="molecule type" value="Genomic_DNA"/>
</dbReference>
<dbReference type="CTD" id="8233025"/>
<dbReference type="GeneID" id="8233025"/>
<dbReference type="STRING" id="121224.E0VY49"/>
<dbReference type="HOGENOM" id="CLU_005210_6_2_1"/>
<name>E0VY49_PEDHC</name>
<dbReference type="Pfam" id="PF00415">
    <property type="entry name" value="RCC1"/>
    <property type="match status" value="2"/>
</dbReference>
<dbReference type="InParanoid" id="E0VY49"/>
<evidence type="ECO:0000313" key="5">
    <source>
        <dbReference type="EMBL" id="EEB18305.1"/>
    </source>
</evidence>
<evidence type="ECO:0000313" key="7">
    <source>
        <dbReference type="Proteomes" id="UP000009046"/>
    </source>
</evidence>
<dbReference type="InterPro" id="IPR000408">
    <property type="entry name" value="Reg_chr_condens"/>
</dbReference>
<keyword evidence="5" id="KW-0418">Kinase</keyword>
<feature type="repeat" description="RCC1" evidence="3">
    <location>
        <begin position="308"/>
        <end position="362"/>
    </location>
</feature>
<dbReference type="Gene3D" id="2.130.10.30">
    <property type="entry name" value="Regulator of chromosome condensation 1/beta-lactamase-inhibitor protein II"/>
    <property type="match status" value="2"/>
</dbReference>
<feature type="domain" description="RCC1-like" evidence="4">
    <location>
        <begin position="43"/>
        <end position="221"/>
    </location>
</feature>
<dbReference type="GO" id="GO:0016301">
    <property type="term" value="F:kinase activity"/>
    <property type="evidence" value="ECO:0007669"/>
    <property type="project" value="UniProtKB-KW"/>
</dbReference>
<dbReference type="OrthoDB" id="61110at2759"/>
<dbReference type="InterPro" id="IPR009091">
    <property type="entry name" value="RCC1/BLIP-II"/>
</dbReference>
<dbReference type="PRINTS" id="PR00633">
    <property type="entry name" value="RCCNDNSATION"/>
</dbReference>
<dbReference type="SUPFAM" id="SSF50985">
    <property type="entry name" value="RCC1/BLIP-II"/>
    <property type="match status" value="1"/>
</dbReference>
<dbReference type="GO" id="GO:0005085">
    <property type="term" value="F:guanyl-nucleotide exchange factor activity"/>
    <property type="evidence" value="ECO:0007669"/>
    <property type="project" value="TreeGrafter"/>
</dbReference>
<dbReference type="PROSITE" id="PS50012">
    <property type="entry name" value="RCC1_3"/>
    <property type="match status" value="6"/>
</dbReference>
<protein>
    <submittedName>
        <fullName evidence="5 6">Serine/threonine-protein kinase Nek8, putative</fullName>
    </submittedName>
</protein>
<reference evidence="6" key="3">
    <citation type="submission" date="2020-05" db="UniProtKB">
        <authorList>
            <consortium name="EnsemblMetazoa"/>
        </authorList>
    </citation>
    <scope>IDENTIFICATION</scope>
    <source>
        <strain evidence="6">USDA</strain>
    </source>
</reference>
<feature type="repeat" description="RCC1" evidence="3">
    <location>
        <begin position="255"/>
        <end position="307"/>
    </location>
</feature>
<evidence type="ECO:0000256" key="1">
    <source>
        <dbReference type="ARBA" id="ARBA00022658"/>
    </source>
</evidence>
<dbReference type="RefSeq" id="XP_002431043.1">
    <property type="nucleotide sequence ID" value="XM_002430998.1"/>
</dbReference>